<evidence type="ECO:0000256" key="1">
    <source>
        <dbReference type="ARBA" id="ARBA00000073"/>
    </source>
</evidence>
<dbReference type="RefSeq" id="WP_007289483.1">
    <property type="nucleotide sequence ID" value="NZ_AAWL01000009.1"/>
</dbReference>
<dbReference type="eggNOG" id="COG0564">
    <property type="taxonomic scope" value="Bacteria"/>
</dbReference>
<dbReference type="SUPFAM" id="SSF55174">
    <property type="entry name" value="Alpha-L RNA-binding motif"/>
    <property type="match status" value="1"/>
</dbReference>
<dbReference type="PANTHER" id="PTHR21600:SF44">
    <property type="entry name" value="RIBOSOMAL LARGE SUBUNIT PSEUDOURIDINE SYNTHASE D"/>
    <property type="match status" value="1"/>
</dbReference>
<comment type="function">
    <text evidence="5">Responsible for synthesis of pseudouridine from uracil.</text>
</comment>
<comment type="similarity">
    <text evidence="2 5">Belongs to the pseudouridine synthase RluA family.</text>
</comment>
<dbReference type="CDD" id="cd02869">
    <property type="entry name" value="PseudoU_synth_RluA_like"/>
    <property type="match status" value="1"/>
</dbReference>
<evidence type="ECO:0000313" key="8">
    <source>
        <dbReference type="Proteomes" id="UP000005139"/>
    </source>
</evidence>
<keyword evidence="8" id="KW-1185">Reference proteome</keyword>
<proteinExistence type="inferred from homology"/>
<dbReference type="GO" id="GO:0000455">
    <property type="term" value="P:enzyme-directed rRNA pseudouridine synthesis"/>
    <property type="evidence" value="ECO:0007669"/>
    <property type="project" value="TreeGrafter"/>
</dbReference>
<name>A1HR26_9FIRM</name>
<organism evidence="7 8">
    <name type="scientific">Thermosinus carboxydivorans Nor1</name>
    <dbReference type="NCBI Taxonomy" id="401526"/>
    <lineage>
        <taxon>Bacteria</taxon>
        <taxon>Bacillati</taxon>
        <taxon>Bacillota</taxon>
        <taxon>Negativicutes</taxon>
        <taxon>Selenomonadales</taxon>
        <taxon>Sporomusaceae</taxon>
        <taxon>Thermosinus</taxon>
    </lineage>
</organism>
<dbReference type="CDD" id="cd00165">
    <property type="entry name" value="S4"/>
    <property type="match status" value="1"/>
</dbReference>
<dbReference type="GO" id="GO:0009982">
    <property type="term" value="F:pseudouridine synthase activity"/>
    <property type="evidence" value="ECO:0007669"/>
    <property type="project" value="InterPro"/>
</dbReference>
<dbReference type="Pfam" id="PF00849">
    <property type="entry name" value="PseudoU_synth_2"/>
    <property type="match status" value="1"/>
</dbReference>
<feature type="active site" evidence="3">
    <location>
        <position position="130"/>
    </location>
</feature>
<dbReference type="EMBL" id="AAWL01000009">
    <property type="protein sequence ID" value="EAX47532.1"/>
    <property type="molecule type" value="Genomic_DNA"/>
</dbReference>
<dbReference type="Gene3D" id="3.30.2350.10">
    <property type="entry name" value="Pseudouridine synthase"/>
    <property type="match status" value="1"/>
</dbReference>
<dbReference type="InterPro" id="IPR020103">
    <property type="entry name" value="PsdUridine_synth_cat_dom_sf"/>
</dbReference>
<dbReference type="InterPro" id="IPR006225">
    <property type="entry name" value="PsdUridine_synth_RluC/D"/>
</dbReference>
<dbReference type="InterPro" id="IPR006145">
    <property type="entry name" value="PsdUridine_synth_RsuA/RluA"/>
</dbReference>
<evidence type="ECO:0000256" key="2">
    <source>
        <dbReference type="ARBA" id="ARBA00010876"/>
    </source>
</evidence>
<keyword evidence="4" id="KW-0694">RNA-binding</keyword>
<accession>A1HR26</accession>
<reference evidence="7 8" key="1">
    <citation type="submission" date="2007-01" db="EMBL/GenBank/DDBJ databases">
        <title>Annotation of the draft genome assembly of Thermosinus carboxydivorans Nor1.</title>
        <authorList>
            <consortium name="US DOE Joint Genome Institute (JGI-ORNL)"/>
            <person name="Larimer F."/>
            <person name="Land M."/>
            <person name="Hauser L."/>
        </authorList>
    </citation>
    <scope>NUCLEOTIDE SEQUENCE [LARGE SCALE GENOMIC DNA]</scope>
    <source>
        <strain evidence="7 8">Nor1</strain>
    </source>
</reference>
<dbReference type="NCBIfam" id="TIGR00005">
    <property type="entry name" value="rluA_subfam"/>
    <property type="match status" value="1"/>
</dbReference>
<evidence type="ECO:0000256" key="5">
    <source>
        <dbReference type="RuleBase" id="RU362028"/>
    </source>
</evidence>
<evidence type="ECO:0000256" key="4">
    <source>
        <dbReference type="PROSITE-ProRule" id="PRU00182"/>
    </source>
</evidence>
<dbReference type="SUPFAM" id="SSF55120">
    <property type="entry name" value="Pseudouridine synthase"/>
    <property type="match status" value="1"/>
</dbReference>
<evidence type="ECO:0000259" key="6">
    <source>
        <dbReference type="Pfam" id="PF00849"/>
    </source>
</evidence>
<dbReference type="OrthoDB" id="9807829at2"/>
<dbReference type="GO" id="GO:0140098">
    <property type="term" value="F:catalytic activity, acting on RNA"/>
    <property type="evidence" value="ECO:0007669"/>
    <property type="project" value="UniProtKB-ARBA"/>
</dbReference>
<comment type="caution">
    <text evidence="7">The sequence shown here is derived from an EMBL/GenBank/DDBJ whole genome shotgun (WGS) entry which is preliminary data.</text>
</comment>
<dbReference type="PROSITE" id="PS50889">
    <property type="entry name" value="S4"/>
    <property type="match status" value="1"/>
</dbReference>
<protein>
    <recommendedName>
        <fullName evidence="5">Pseudouridine synthase</fullName>
        <ecNumber evidence="5">5.4.99.-</ecNumber>
    </recommendedName>
</protein>
<evidence type="ECO:0000313" key="7">
    <source>
        <dbReference type="EMBL" id="EAX47532.1"/>
    </source>
</evidence>
<dbReference type="Proteomes" id="UP000005139">
    <property type="component" value="Unassembled WGS sequence"/>
</dbReference>
<reference evidence="7 8" key="2">
    <citation type="submission" date="2007-01" db="EMBL/GenBank/DDBJ databases">
        <title>Sequencing of the draft genome and assembly of Thermosinus carboxydivorans Nor1.</title>
        <authorList>
            <consortium name="US DOE Joint Genome Institute (JGI-PGF)"/>
            <person name="Copeland A."/>
            <person name="Lucas S."/>
            <person name="Lapidus A."/>
            <person name="Barry K."/>
            <person name="Glavina del Rio T."/>
            <person name="Dalin E."/>
            <person name="Tice H."/>
            <person name="Bruce D."/>
            <person name="Pitluck S."/>
            <person name="Richardson P."/>
        </authorList>
    </citation>
    <scope>NUCLEOTIDE SEQUENCE [LARGE SCALE GENOMIC DNA]</scope>
    <source>
        <strain evidence="7 8">Nor1</strain>
    </source>
</reference>
<evidence type="ECO:0000256" key="3">
    <source>
        <dbReference type="PIRSR" id="PIRSR606225-1"/>
    </source>
</evidence>
<gene>
    <name evidence="7" type="ORF">TcarDRAFT_1267</name>
</gene>
<dbReference type="AlphaFoldDB" id="A1HR26"/>
<dbReference type="PANTHER" id="PTHR21600">
    <property type="entry name" value="MITOCHONDRIAL RNA PSEUDOURIDINE SYNTHASE"/>
    <property type="match status" value="1"/>
</dbReference>
<sequence length="301" mass="32885">MFKLTVPFATTSTSVRDFLKSAGISLTQLRKIKRQGQVLINGHPVKSFQTPVSSGDEISIDYGDDSCLTPMKMPLHIVYEDDFLLIVNKPAGLLVHPTSDPTEPTLAHGILYYLHSKGALGAFHPIHRLDRNTSGLVAIAKHPHIQHALSGGGAKGLKRLYLAVVTGIPSSLMGRIDAPIGRHPNSIIKRVVRSDGQPAITLYRVLSTFSMASLVELELLTGRTHQIRVHLSHIGHPLLGDDLYGGATDLIRRQALHAASLSFRHPATDKVLTLTSPLPPDLADLIQLLRQKTKFVSNIFK</sequence>
<dbReference type="GO" id="GO:0003723">
    <property type="term" value="F:RNA binding"/>
    <property type="evidence" value="ECO:0007669"/>
    <property type="project" value="UniProtKB-KW"/>
</dbReference>
<feature type="domain" description="Pseudouridine synthase RsuA/RluA-like" evidence="6">
    <location>
        <begin position="84"/>
        <end position="233"/>
    </location>
</feature>
<dbReference type="InterPro" id="IPR050188">
    <property type="entry name" value="RluA_PseudoU_synthase"/>
</dbReference>
<keyword evidence="5" id="KW-0413">Isomerase</keyword>
<dbReference type="EC" id="5.4.99.-" evidence="5"/>
<comment type="catalytic activity">
    <reaction evidence="1 5">
        <text>a uridine in RNA = a pseudouridine in RNA</text>
        <dbReference type="Rhea" id="RHEA:48348"/>
        <dbReference type="Rhea" id="RHEA-COMP:12068"/>
        <dbReference type="Rhea" id="RHEA-COMP:12069"/>
        <dbReference type="ChEBI" id="CHEBI:65314"/>
        <dbReference type="ChEBI" id="CHEBI:65315"/>
    </reaction>
</comment>